<organism evidence="4 5">
    <name type="scientific">Enterococcus casseliflavus</name>
    <name type="common">Enterococcus flavescens</name>
    <dbReference type="NCBI Taxonomy" id="37734"/>
    <lineage>
        <taxon>Bacteria</taxon>
        <taxon>Bacillati</taxon>
        <taxon>Bacillota</taxon>
        <taxon>Bacilli</taxon>
        <taxon>Lactobacillales</taxon>
        <taxon>Enterococcaceae</taxon>
        <taxon>Enterococcus</taxon>
    </lineage>
</organism>
<dbReference type="Proteomes" id="UP000422837">
    <property type="component" value="Chromosome"/>
</dbReference>
<dbReference type="Pfam" id="PF04434">
    <property type="entry name" value="SWIM"/>
    <property type="match status" value="1"/>
</dbReference>
<dbReference type="PROSITE" id="PS50966">
    <property type="entry name" value="ZF_SWIM"/>
    <property type="match status" value="1"/>
</dbReference>
<evidence type="ECO:0000259" key="3">
    <source>
        <dbReference type="PROSITE" id="PS50966"/>
    </source>
</evidence>
<keyword evidence="1" id="KW-0863">Zinc-finger</keyword>
<gene>
    <name evidence="4" type="ORF">GFU50_16610</name>
</gene>
<sequence length="180" mass="21267">MRRREAMLEWQDYFESHILERGKEYYLSGCVARLRADDQLILAEVFGTELYEVEIALKQGKVVEEFCNCPHFAAGFNCKHLAAVLFAYTRAKEKNKPLTPPKRKGRREVYQKLVDQLDEADMRQILLSLMVEDTSVALFVKNVVSDSEDDFAEEEEVEAWDDWDEEEEDWEEEWEDDWKA</sequence>
<dbReference type="InterPro" id="IPR007527">
    <property type="entry name" value="Znf_SWIM"/>
</dbReference>
<proteinExistence type="predicted"/>
<evidence type="ECO:0000313" key="4">
    <source>
        <dbReference type="EMBL" id="QGN31032.1"/>
    </source>
</evidence>
<keyword evidence="1" id="KW-0862">Zinc</keyword>
<accession>A0ABD6Z4B1</accession>
<dbReference type="GO" id="GO:0008270">
    <property type="term" value="F:zinc ion binding"/>
    <property type="evidence" value="ECO:0007669"/>
    <property type="project" value="UniProtKB-KW"/>
</dbReference>
<dbReference type="AlphaFoldDB" id="A0ABD6Z4B1"/>
<feature type="domain" description="SWIM-type" evidence="3">
    <location>
        <begin position="51"/>
        <end position="89"/>
    </location>
</feature>
<evidence type="ECO:0000256" key="1">
    <source>
        <dbReference type="PROSITE-ProRule" id="PRU00325"/>
    </source>
</evidence>
<feature type="region of interest" description="Disordered" evidence="2">
    <location>
        <begin position="148"/>
        <end position="180"/>
    </location>
</feature>
<name>A0ABD6Z4B1_ENTCA</name>
<reference evidence="4 5" key="1">
    <citation type="submission" date="2019-11" db="EMBL/GenBank/DDBJ databases">
        <title>Detection and genome characteristic of a blood enterococcus casselifavus isolate from Zhengzhou,china.</title>
        <authorList>
            <person name="Wen P."/>
        </authorList>
    </citation>
    <scope>NUCLEOTIDE SEQUENCE [LARGE SCALE GENOMIC DNA]</scope>
    <source>
        <strain evidence="4 5">EC291</strain>
    </source>
</reference>
<protein>
    <recommendedName>
        <fullName evidence="3">SWIM-type domain-containing protein</fullName>
    </recommendedName>
</protein>
<keyword evidence="1" id="KW-0479">Metal-binding</keyword>
<dbReference type="EMBL" id="CP046123">
    <property type="protein sequence ID" value="QGN31032.1"/>
    <property type="molecule type" value="Genomic_DNA"/>
</dbReference>
<evidence type="ECO:0000256" key="2">
    <source>
        <dbReference type="SAM" id="MobiDB-lite"/>
    </source>
</evidence>
<evidence type="ECO:0000313" key="5">
    <source>
        <dbReference type="Proteomes" id="UP000422837"/>
    </source>
</evidence>